<dbReference type="InterPro" id="IPR008949">
    <property type="entry name" value="Isoprenoid_synthase_dom_sf"/>
</dbReference>
<reference evidence="2" key="1">
    <citation type="journal article" date="2021" name="Nat. Commun.">
        <title>Genetic determinants of endophytism in the Arabidopsis root mycobiome.</title>
        <authorList>
            <person name="Mesny F."/>
            <person name="Miyauchi S."/>
            <person name="Thiergart T."/>
            <person name="Pickel B."/>
            <person name="Atanasova L."/>
            <person name="Karlsson M."/>
            <person name="Huettel B."/>
            <person name="Barry K.W."/>
            <person name="Haridas S."/>
            <person name="Chen C."/>
            <person name="Bauer D."/>
            <person name="Andreopoulos W."/>
            <person name="Pangilinan J."/>
            <person name="LaButti K."/>
            <person name="Riley R."/>
            <person name="Lipzen A."/>
            <person name="Clum A."/>
            <person name="Drula E."/>
            <person name="Henrissat B."/>
            <person name="Kohler A."/>
            <person name="Grigoriev I.V."/>
            <person name="Martin F.M."/>
            <person name="Hacquard S."/>
        </authorList>
    </citation>
    <scope>NUCLEOTIDE SEQUENCE</scope>
    <source>
        <strain evidence="2">MPI-CAGE-CH-0230</strain>
    </source>
</reference>
<evidence type="ECO:0000313" key="2">
    <source>
        <dbReference type="EMBL" id="KAH7018023.1"/>
    </source>
</evidence>
<dbReference type="SUPFAM" id="SSF48576">
    <property type="entry name" value="Terpenoid synthases"/>
    <property type="match status" value="1"/>
</dbReference>
<evidence type="ECO:0008006" key="4">
    <source>
        <dbReference type="Google" id="ProtNLM"/>
    </source>
</evidence>
<dbReference type="RefSeq" id="XP_046006290.1">
    <property type="nucleotide sequence ID" value="XM_046157304.1"/>
</dbReference>
<name>A0A9P8XTW6_9PEZI</name>
<dbReference type="AlphaFoldDB" id="A0A9P8XTW6"/>
<dbReference type="EMBL" id="JAGTJQ010000011">
    <property type="protein sequence ID" value="KAH7018023.1"/>
    <property type="molecule type" value="Genomic_DNA"/>
</dbReference>
<organism evidence="2 3">
    <name type="scientific">Microdochium trichocladiopsis</name>
    <dbReference type="NCBI Taxonomy" id="1682393"/>
    <lineage>
        <taxon>Eukaryota</taxon>
        <taxon>Fungi</taxon>
        <taxon>Dikarya</taxon>
        <taxon>Ascomycota</taxon>
        <taxon>Pezizomycotina</taxon>
        <taxon>Sordariomycetes</taxon>
        <taxon>Xylariomycetidae</taxon>
        <taxon>Xylariales</taxon>
        <taxon>Microdochiaceae</taxon>
        <taxon>Microdochium</taxon>
    </lineage>
</organism>
<dbReference type="OrthoDB" id="6486656at2759"/>
<gene>
    <name evidence="2" type="ORF">B0I36DRAFT_354344</name>
</gene>
<protein>
    <recommendedName>
        <fullName evidence="4">Isoprenoid synthase domain-containing protein</fullName>
    </recommendedName>
</protein>
<proteinExistence type="predicted"/>
<dbReference type="GeneID" id="70186850"/>
<feature type="region of interest" description="Disordered" evidence="1">
    <location>
        <begin position="88"/>
        <end position="116"/>
    </location>
</feature>
<sequence>MQKCGSRILQQVRNKSKRYVPGLAEILLTRRDSAGVLPIYRLVEYARSLRLPDEIFELPLIQEMEILGMDMIAISNDMLSYLKEEVGDRNGWSDSTYSGIDSMRPESSELTQPLRF</sequence>
<keyword evidence="3" id="KW-1185">Reference proteome</keyword>
<evidence type="ECO:0000256" key="1">
    <source>
        <dbReference type="SAM" id="MobiDB-lite"/>
    </source>
</evidence>
<dbReference type="Pfam" id="PF19086">
    <property type="entry name" value="Terpene_syn_C_2"/>
    <property type="match status" value="1"/>
</dbReference>
<accession>A0A9P8XTW6</accession>
<dbReference type="Gene3D" id="1.10.600.10">
    <property type="entry name" value="Farnesyl Diphosphate Synthase"/>
    <property type="match status" value="1"/>
</dbReference>
<comment type="caution">
    <text evidence="2">The sequence shown here is derived from an EMBL/GenBank/DDBJ whole genome shotgun (WGS) entry which is preliminary data.</text>
</comment>
<dbReference type="Proteomes" id="UP000756346">
    <property type="component" value="Unassembled WGS sequence"/>
</dbReference>
<evidence type="ECO:0000313" key="3">
    <source>
        <dbReference type="Proteomes" id="UP000756346"/>
    </source>
</evidence>